<gene>
    <name evidence="2" type="ORF">WR164_12390</name>
</gene>
<sequence>MMNKMRKEIKANGYYYLWLLVVSFIAMLFMTTASPMFQANNSWDTNDMFTIGRGMLHGMMPYRYLFDQRGPVIYILHTFAAIISNHSGLGLYIFEALALFIDLLFVQKIINFVVKNKLISYASTFLFIPFTFNNTIFINGDLVEEFMLPMALVTIYKIIQHPGFHFSHWDAYWQGIFVALIFWSKYTILGLWIGCFLYIGIYLLIKKEFKRALIMVRDAFLGFITITIPLFIYFIAFRSFRAMLHVYFYLNLNYYHKTASLFTQVKSYLMRISSYNHDWDKYVIILLIGVIFMFFIREFNWNAKGALALGFISDVVITTYVSNNYVYYYFAMASYMVFFTLLLAVLIKQLTKIKGLSLAIVSTFVFVIAMMLIPVNNNEFIYSRLFPNNPYVDASGKTNESFQNQFARIILHDSTTDNPTILNFGSMDTGIFTSTQTLPNTKFYIQNNMHAYKPMRIGQLSQLEDEKDQFVVITYMKSLKRHHSHFTNSNITPFAQRFLSTHYTKVAEHTNILDGRLLYKHILYELKQPNS</sequence>
<keyword evidence="1" id="KW-0472">Membrane</keyword>
<accession>A0A9W6B1N6</accession>
<organism evidence="2 3">
    <name type="scientific">Philodulcilactobacillus myokoensis</name>
    <dbReference type="NCBI Taxonomy" id="2929573"/>
    <lineage>
        <taxon>Bacteria</taxon>
        <taxon>Bacillati</taxon>
        <taxon>Bacillota</taxon>
        <taxon>Bacilli</taxon>
        <taxon>Lactobacillales</taxon>
        <taxon>Lactobacillaceae</taxon>
        <taxon>Philodulcilactobacillus</taxon>
    </lineage>
</organism>
<reference evidence="2" key="2">
    <citation type="journal article" date="2023" name="PLoS ONE">
        <title>Philodulcilactobacillus myokoensis gen. nov., sp. nov., a fructophilic, acidophilic, and agar-phobic lactic acid bacterium isolated from fermented vegetable extracts.</title>
        <authorList>
            <person name="Kouya T."/>
            <person name="Ishiyama Y."/>
            <person name="Ohashi S."/>
            <person name="Kumakubo R."/>
            <person name="Yamazaki T."/>
            <person name="Otaki T."/>
        </authorList>
    </citation>
    <scope>NUCLEOTIDE SEQUENCE</scope>
    <source>
        <strain evidence="2">WR16-4</strain>
    </source>
</reference>
<feature type="transmembrane region" description="Helical" evidence="1">
    <location>
        <begin position="12"/>
        <end position="33"/>
    </location>
</feature>
<evidence type="ECO:0000256" key="1">
    <source>
        <dbReference type="SAM" id="Phobius"/>
    </source>
</evidence>
<feature type="transmembrane region" description="Helical" evidence="1">
    <location>
        <begin position="356"/>
        <end position="375"/>
    </location>
</feature>
<feature type="transmembrane region" description="Helical" evidence="1">
    <location>
        <begin position="118"/>
        <end position="138"/>
    </location>
</feature>
<protein>
    <recommendedName>
        <fullName evidence="4">Teichoic acid polysaccharide glycosyl transferase</fullName>
    </recommendedName>
</protein>
<feature type="transmembrane region" description="Helical" evidence="1">
    <location>
        <begin position="327"/>
        <end position="347"/>
    </location>
</feature>
<keyword evidence="1" id="KW-0812">Transmembrane</keyword>
<reference evidence="2" key="1">
    <citation type="submission" date="2022-07" db="EMBL/GenBank/DDBJ databases">
        <authorList>
            <person name="Kouya T."/>
            <person name="Ishiyama Y."/>
        </authorList>
    </citation>
    <scope>NUCLEOTIDE SEQUENCE</scope>
    <source>
        <strain evidence="2">WR16-4</strain>
    </source>
</reference>
<feature type="transmembrane region" description="Helical" evidence="1">
    <location>
        <begin position="216"/>
        <end position="236"/>
    </location>
</feature>
<evidence type="ECO:0000313" key="3">
    <source>
        <dbReference type="Proteomes" id="UP001144204"/>
    </source>
</evidence>
<comment type="caution">
    <text evidence="2">The sequence shown here is derived from an EMBL/GenBank/DDBJ whole genome shotgun (WGS) entry which is preliminary data.</text>
</comment>
<proteinExistence type="predicted"/>
<keyword evidence="3" id="KW-1185">Reference proteome</keyword>
<feature type="transmembrane region" description="Helical" evidence="1">
    <location>
        <begin position="279"/>
        <end position="296"/>
    </location>
</feature>
<feature type="transmembrane region" description="Helical" evidence="1">
    <location>
        <begin position="89"/>
        <end position="106"/>
    </location>
</feature>
<dbReference type="EMBL" id="BRPL01000002">
    <property type="protein sequence ID" value="GLB47260.1"/>
    <property type="molecule type" value="Genomic_DNA"/>
</dbReference>
<evidence type="ECO:0008006" key="4">
    <source>
        <dbReference type="Google" id="ProtNLM"/>
    </source>
</evidence>
<dbReference type="AlphaFoldDB" id="A0A9W6B1N6"/>
<keyword evidence="1" id="KW-1133">Transmembrane helix</keyword>
<feature type="transmembrane region" description="Helical" evidence="1">
    <location>
        <begin position="171"/>
        <end position="204"/>
    </location>
</feature>
<dbReference type="Proteomes" id="UP001144204">
    <property type="component" value="Unassembled WGS sequence"/>
</dbReference>
<evidence type="ECO:0000313" key="2">
    <source>
        <dbReference type="EMBL" id="GLB47260.1"/>
    </source>
</evidence>
<name>A0A9W6B1N6_9LACO</name>